<dbReference type="AlphaFoldDB" id="A0A1X7VJE3"/>
<dbReference type="EnsemblMetazoa" id="Aqu2.1.40471_001">
    <property type="protein sequence ID" value="Aqu2.1.40471_001"/>
    <property type="gene ID" value="Aqu2.1.40471"/>
</dbReference>
<dbReference type="eggNOG" id="ENOG502RZH9">
    <property type="taxonomic scope" value="Eukaryota"/>
</dbReference>
<dbReference type="InParanoid" id="A0A1X7VJE3"/>
<evidence type="ECO:0000256" key="1">
    <source>
        <dbReference type="SAM" id="MobiDB-lite"/>
    </source>
</evidence>
<evidence type="ECO:0000313" key="2">
    <source>
        <dbReference type="EnsemblMetazoa" id="Aqu2.1.40471_001"/>
    </source>
</evidence>
<organism evidence="2">
    <name type="scientific">Amphimedon queenslandica</name>
    <name type="common">Sponge</name>
    <dbReference type="NCBI Taxonomy" id="400682"/>
    <lineage>
        <taxon>Eukaryota</taxon>
        <taxon>Metazoa</taxon>
        <taxon>Porifera</taxon>
        <taxon>Demospongiae</taxon>
        <taxon>Heteroscleromorpha</taxon>
        <taxon>Haplosclerida</taxon>
        <taxon>Niphatidae</taxon>
        <taxon>Amphimedon</taxon>
    </lineage>
</organism>
<sequence>MQKAPDHRSLVKKEREYYKDVLKEAQLLLKGLYTDAANNYNPPLTRPLAMLNIVAHYSFDYAQQVTFYDNYESVSSLLTFLKVHYPSNWCFGQLKQKFRKAEVDSLDDFIQVVEQSSAVNKAQPVGSSNGELIVETLDWCSYFATLFKKIKGIKGFQHFVVNATSPGVVAARQAVDGPVTQFNLLKKDAQIMEDELPNILPPKGMSTERKWYLYEKIRSFCRYKCKDVTCPLPDAPRPTGSSRQSTPGVDNPPDLAMEIEVPHSPRQSLEPPAT</sequence>
<dbReference type="PANTHER" id="PTHR34415:SF1">
    <property type="entry name" value="INTEGRASE CATALYTIC DOMAIN-CONTAINING PROTEIN"/>
    <property type="match status" value="1"/>
</dbReference>
<accession>A0A1X7VJE3</accession>
<name>A0A1X7VJE3_AMPQE</name>
<feature type="region of interest" description="Disordered" evidence="1">
    <location>
        <begin position="232"/>
        <end position="274"/>
    </location>
</feature>
<reference evidence="2" key="1">
    <citation type="submission" date="2017-05" db="UniProtKB">
        <authorList>
            <consortium name="EnsemblMetazoa"/>
        </authorList>
    </citation>
    <scope>IDENTIFICATION</scope>
</reference>
<proteinExistence type="predicted"/>
<protein>
    <submittedName>
        <fullName evidence="2">Uncharacterized protein</fullName>
    </submittedName>
</protein>
<dbReference type="PANTHER" id="PTHR34415">
    <property type="entry name" value="INTEGRASE CATALYTIC DOMAIN-CONTAINING PROTEIN"/>
    <property type="match status" value="1"/>
</dbReference>
<feature type="compositionally biased region" description="Polar residues" evidence="1">
    <location>
        <begin position="239"/>
        <end position="248"/>
    </location>
</feature>